<dbReference type="RefSeq" id="WP_111535305.1">
    <property type="nucleotide sequence ID" value="NZ_QKZL01000001.1"/>
</dbReference>
<keyword evidence="3" id="KW-1185">Reference proteome</keyword>
<reference evidence="2 3" key="1">
    <citation type="submission" date="2018-06" db="EMBL/GenBank/DDBJ databases">
        <title>Genomic Encyclopedia of Archaeal and Bacterial Type Strains, Phase II (KMG-II): from individual species to whole genera.</title>
        <authorList>
            <person name="Goeker M."/>
        </authorList>
    </citation>
    <scope>NUCLEOTIDE SEQUENCE [LARGE SCALE GENOMIC DNA]</scope>
    <source>
        <strain evidence="2 3">DSM 22009</strain>
    </source>
</reference>
<feature type="chain" id="PRO_5015969648" description="Lipoprotein" evidence="1">
    <location>
        <begin position="23"/>
        <end position="95"/>
    </location>
</feature>
<name>A0A2W7NHA0_9RHOB</name>
<proteinExistence type="predicted"/>
<gene>
    <name evidence="2" type="ORF">LX81_00074</name>
</gene>
<evidence type="ECO:0008006" key="4">
    <source>
        <dbReference type="Google" id="ProtNLM"/>
    </source>
</evidence>
<evidence type="ECO:0000313" key="3">
    <source>
        <dbReference type="Proteomes" id="UP000248916"/>
    </source>
</evidence>
<dbReference type="AlphaFoldDB" id="A0A2W7NHA0"/>
<protein>
    <recommendedName>
        <fullName evidence="4">Lipoprotein</fullName>
    </recommendedName>
</protein>
<dbReference type="EMBL" id="QKZL01000001">
    <property type="protein sequence ID" value="PZX19618.1"/>
    <property type="molecule type" value="Genomic_DNA"/>
</dbReference>
<organism evidence="2 3">
    <name type="scientific">Palleronia aestuarii</name>
    <dbReference type="NCBI Taxonomy" id="568105"/>
    <lineage>
        <taxon>Bacteria</taxon>
        <taxon>Pseudomonadati</taxon>
        <taxon>Pseudomonadota</taxon>
        <taxon>Alphaproteobacteria</taxon>
        <taxon>Rhodobacterales</taxon>
        <taxon>Roseobacteraceae</taxon>
        <taxon>Palleronia</taxon>
    </lineage>
</organism>
<keyword evidence="1" id="KW-0732">Signal</keyword>
<dbReference type="OrthoDB" id="7392270at2"/>
<comment type="caution">
    <text evidence="2">The sequence shown here is derived from an EMBL/GenBank/DDBJ whole genome shotgun (WGS) entry which is preliminary data.</text>
</comment>
<dbReference type="PROSITE" id="PS51257">
    <property type="entry name" value="PROKAR_LIPOPROTEIN"/>
    <property type="match status" value="1"/>
</dbReference>
<feature type="signal peptide" evidence="1">
    <location>
        <begin position="1"/>
        <end position="22"/>
    </location>
</feature>
<evidence type="ECO:0000256" key="1">
    <source>
        <dbReference type="SAM" id="SignalP"/>
    </source>
</evidence>
<accession>A0A2W7NHA0</accession>
<evidence type="ECO:0000313" key="2">
    <source>
        <dbReference type="EMBL" id="PZX19618.1"/>
    </source>
</evidence>
<dbReference type="Proteomes" id="UP000248916">
    <property type="component" value="Unassembled WGS sequence"/>
</dbReference>
<sequence>MKTTIALSMAAAALAACVPTRSAPVEIPLGAGYRDPADRCRMAGESASTLRYLDDAADLVACPEGVENLGVFVTETGAIEVARAGGYVLYSVPRR</sequence>